<feature type="binding site" evidence="6 8">
    <location>
        <position position="60"/>
    </location>
    <ligand>
        <name>substrate</name>
    </ligand>
</feature>
<feature type="binding site" evidence="6 8">
    <location>
        <position position="98"/>
    </location>
    <ligand>
        <name>substrate</name>
    </ligand>
</feature>
<evidence type="ECO:0000256" key="3">
    <source>
        <dbReference type="ARBA" id="ARBA00022432"/>
    </source>
</evidence>
<dbReference type="PROSITE" id="PS00175">
    <property type="entry name" value="PG_MUTASE"/>
    <property type="match status" value="1"/>
</dbReference>
<comment type="function">
    <text evidence="6 10">Catalyzes the interconversion of 2-phosphoglycerate and 3-phosphoglycerate.</text>
</comment>
<comment type="similarity">
    <text evidence="2 6">Belongs to the phosphoglycerate mutase family. BPG-dependent PGAM subfamily.</text>
</comment>
<dbReference type="RefSeq" id="WP_160500406.1">
    <property type="nucleotide sequence ID" value="NZ_WUBI01000005.1"/>
</dbReference>
<feature type="binding site" evidence="6 8">
    <location>
        <begin position="114"/>
        <end position="115"/>
    </location>
    <ligand>
        <name>substrate</name>
    </ligand>
</feature>
<feature type="active site" description="Tele-phosphohistidine intermediate" evidence="6 7">
    <location>
        <position position="9"/>
    </location>
</feature>
<protein>
    <recommendedName>
        <fullName evidence="6 10">2,3-bisphosphoglycerate-dependent phosphoglycerate mutase</fullName>
        <shortName evidence="6">BPG-dependent PGAM</shortName>
        <shortName evidence="6">PGAM</shortName>
        <shortName evidence="6">Phosphoglyceromutase</shortName>
        <shortName evidence="6">dPGM</shortName>
        <ecNumber evidence="6 10">5.4.2.11</ecNumber>
    </recommendedName>
</protein>
<dbReference type="InterPro" id="IPR005952">
    <property type="entry name" value="Phosphogly_mut1"/>
</dbReference>
<dbReference type="InterPro" id="IPR029033">
    <property type="entry name" value="His_PPase_superfam"/>
</dbReference>
<organism evidence="11 12">
    <name type="scientific">Paenibacillus dendrobii</name>
    <dbReference type="NCBI Taxonomy" id="2691084"/>
    <lineage>
        <taxon>Bacteria</taxon>
        <taxon>Bacillati</taxon>
        <taxon>Bacillota</taxon>
        <taxon>Bacilli</taxon>
        <taxon>Bacillales</taxon>
        <taxon>Paenibacillaceae</taxon>
        <taxon>Paenibacillus</taxon>
    </lineage>
</organism>
<dbReference type="NCBIfam" id="NF010713">
    <property type="entry name" value="PRK14115.1"/>
    <property type="match status" value="1"/>
</dbReference>
<dbReference type="PIRSF" id="PIRSF000709">
    <property type="entry name" value="6PFK_2-Ptase"/>
    <property type="match status" value="1"/>
</dbReference>
<comment type="pathway">
    <text evidence="6 10">Carbohydrate degradation; glycolysis; pyruvate from D-glyceraldehyde 3-phosphate: step 3/5.</text>
</comment>
<evidence type="ECO:0000313" key="11">
    <source>
        <dbReference type="EMBL" id="MWV46807.1"/>
    </source>
</evidence>
<feature type="active site" description="Proton donor/acceptor" evidence="6 7">
    <location>
        <position position="87"/>
    </location>
</feature>
<dbReference type="FunFam" id="3.40.50.1240:FF:000003">
    <property type="entry name" value="2,3-bisphosphoglycerate-dependent phosphoglycerate mutase"/>
    <property type="match status" value="1"/>
</dbReference>
<keyword evidence="12" id="KW-1185">Reference proteome</keyword>
<evidence type="ECO:0000256" key="10">
    <source>
        <dbReference type="RuleBase" id="RU004512"/>
    </source>
</evidence>
<comment type="catalytic activity">
    <reaction evidence="1 6 10">
        <text>(2R)-2-phosphoglycerate = (2R)-3-phosphoglycerate</text>
        <dbReference type="Rhea" id="RHEA:15901"/>
        <dbReference type="ChEBI" id="CHEBI:58272"/>
        <dbReference type="ChEBI" id="CHEBI:58289"/>
        <dbReference type="EC" id="5.4.2.11"/>
    </reaction>
</comment>
<evidence type="ECO:0000256" key="1">
    <source>
        <dbReference type="ARBA" id="ARBA00000380"/>
    </source>
</evidence>
<dbReference type="SUPFAM" id="SSF53254">
    <property type="entry name" value="Phosphoglycerate mutase-like"/>
    <property type="match status" value="1"/>
</dbReference>
<feature type="binding site" evidence="6 8">
    <location>
        <begin position="21"/>
        <end position="22"/>
    </location>
    <ligand>
        <name>substrate</name>
    </ligand>
</feature>
<evidence type="ECO:0000313" key="12">
    <source>
        <dbReference type="Proteomes" id="UP000460318"/>
    </source>
</evidence>
<dbReference type="PANTHER" id="PTHR11931">
    <property type="entry name" value="PHOSPHOGLYCERATE MUTASE"/>
    <property type="match status" value="1"/>
</dbReference>
<reference evidence="11 12" key="1">
    <citation type="submission" date="2019-12" db="EMBL/GenBank/DDBJ databases">
        <title>Paenibacillus sp. nov., an endophytic bacterium isolated from the stem of Dendrobium.</title>
        <authorList>
            <person name="Zhao R."/>
        </authorList>
    </citation>
    <scope>NUCLEOTIDE SEQUENCE [LARGE SCALE GENOMIC DNA]</scope>
    <source>
        <strain evidence="11 12">HJL G12</strain>
    </source>
</reference>
<evidence type="ECO:0000256" key="8">
    <source>
        <dbReference type="PIRSR" id="PIRSR613078-2"/>
    </source>
</evidence>
<dbReference type="HAMAP" id="MF_01039">
    <property type="entry name" value="PGAM_GpmA"/>
    <property type="match status" value="1"/>
</dbReference>
<feature type="binding site" evidence="6 8">
    <location>
        <begin position="8"/>
        <end position="15"/>
    </location>
    <ligand>
        <name>substrate</name>
    </ligand>
</feature>
<feature type="binding site" evidence="6 8">
    <location>
        <begin position="183"/>
        <end position="184"/>
    </location>
    <ligand>
        <name>substrate</name>
    </ligand>
</feature>
<feature type="binding site" evidence="6 8">
    <location>
        <begin position="87"/>
        <end position="90"/>
    </location>
    <ligand>
        <name>substrate</name>
    </ligand>
</feature>
<dbReference type="NCBIfam" id="TIGR01258">
    <property type="entry name" value="pgm_1"/>
    <property type="match status" value="1"/>
</dbReference>
<evidence type="ECO:0000256" key="7">
    <source>
        <dbReference type="PIRSR" id="PIRSR613078-1"/>
    </source>
</evidence>
<name>A0A7X3LJ41_9BACL</name>
<dbReference type="Gene3D" id="3.40.50.1240">
    <property type="entry name" value="Phosphoglycerate mutase-like"/>
    <property type="match status" value="1"/>
</dbReference>
<dbReference type="Proteomes" id="UP000460318">
    <property type="component" value="Unassembled WGS sequence"/>
</dbReference>
<keyword evidence="4 6" id="KW-0324">Glycolysis</keyword>
<keyword evidence="3 6" id="KW-0312">Gluconeogenesis</keyword>
<dbReference type="EC" id="5.4.2.11" evidence="6 10"/>
<accession>A0A7X3LJ41</accession>
<dbReference type="Pfam" id="PF00300">
    <property type="entry name" value="His_Phos_1"/>
    <property type="match status" value="1"/>
</dbReference>
<dbReference type="InterPro" id="IPR001345">
    <property type="entry name" value="PG/BPGM_mutase_AS"/>
</dbReference>
<evidence type="ECO:0000256" key="2">
    <source>
        <dbReference type="ARBA" id="ARBA00006717"/>
    </source>
</evidence>
<evidence type="ECO:0000256" key="4">
    <source>
        <dbReference type="ARBA" id="ARBA00023152"/>
    </source>
</evidence>
<dbReference type="CDD" id="cd07067">
    <property type="entry name" value="HP_PGM_like"/>
    <property type="match status" value="1"/>
</dbReference>
<dbReference type="EMBL" id="WUBI01000005">
    <property type="protein sequence ID" value="MWV46807.1"/>
    <property type="molecule type" value="Genomic_DNA"/>
</dbReference>
<comment type="caution">
    <text evidence="11">The sequence shown here is derived from an EMBL/GenBank/DDBJ whole genome shotgun (WGS) entry which is preliminary data.</text>
</comment>
<dbReference type="InterPro" id="IPR013078">
    <property type="entry name" value="His_Pase_superF_clade-1"/>
</dbReference>
<dbReference type="UniPathway" id="UPA00109">
    <property type="reaction ID" value="UER00186"/>
</dbReference>
<gene>
    <name evidence="6 11" type="primary">gpmA</name>
    <name evidence="11" type="ORF">GRF59_24670</name>
</gene>
<proteinExistence type="inferred from homology"/>
<dbReference type="GO" id="GO:0006096">
    <property type="term" value="P:glycolytic process"/>
    <property type="evidence" value="ECO:0007669"/>
    <property type="project" value="UniProtKB-UniRule"/>
</dbReference>
<dbReference type="SMART" id="SM00855">
    <property type="entry name" value="PGAM"/>
    <property type="match status" value="1"/>
</dbReference>
<keyword evidence="5 6" id="KW-0413">Isomerase</keyword>
<dbReference type="GO" id="GO:0006094">
    <property type="term" value="P:gluconeogenesis"/>
    <property type="evidence" value="ECO:0007669"/>
    <property type="project" value="UniProtKB-UniRule"/>
</dbReference>
<dbReference type="AlphaFoldDB" id="A0A7X3LJ41"/>
<sequence length="249" mass="28736">MFKVVLVRHGESIWNQENRFTGWTDVDLTEKGVREAIKAGELLKKVPYEIDIAFTSVLKRAIKTLNYILDANDLLWIPIHKSWKLNERHYGALQGLNKQETAEKYGAEQVQLWRRSFDVPPLQITAEDDRYPQKDKRYGRLTEQEIPLGESLKDTIARVVPYWEAEIVPQIKAGKKVLVVAHGNSLRALMKVLEEISDEDIVDLNIPTAVPILYELDDNLRPLNRHFLGDEERVQEKIDVVANPSKIME</sequence>
<evidence type="ECO:0000256" key="5">
    <source>
        <dbReference type="ARBA" id="ARBA00023235"/>
    </source>
</evidence>
<feature type="site" description="Transition state stabilizer" evidence="6 9">
    <location>
        <position position="182"/>
    </location>
</feature>
<dbReference type="GO" id="GO:0004619">
    <property type="term" value="F:phosphoglycerate mutase activity"/>
    <property type="evidence" value="ECO:0007669"/>
    <property type="project" value="UniProtKB-UniRule"/>
</dbReference>
<evidence type="ECO:0000256" key="6">
    <source>
        <dbReference type="HAMAP-Rule" id="MF_01039"/>
    </source>
</evidence>
<evidence type="ECO:0000256" key="9">
    <source>
        <dbReference type="PIRSR" id="PIRSR613078-3"/>
    </source>
</evidence>